<gene>
    <name evidence="2" type="ORF">AAFF_G00339050</name>
</gene>
<name>A0AAD7R6I2_9TELE</name>
<protein>
    <submittedName>
        <fullName evidence="2">Uncharacterized protein</fullName>
    </submittedName>
</protein>
<reference evidence="2" key="1">
    <citation type="journal article" date="2023" name="Science">
        <title>Genome structures resolve the early diversification of teleost fishes.</title>
        <authorList>
            <person name="Parey E."/>
            <person name="Louis A."/>
            <person name="Montfort J."/>
            <person name="Bouchez O."/>
            <person name="Roques C."/>
            <person name="Iampietro C."/>
            <person name="Lluch J."/>
            <person name="Castinel A."/>
            <person name="Donnadieu C."/>
            <person name="Desvignes T."/>
            <person name="Floi Bucao C."/>
            <person name="Jouanno E."/>
            <person name="Wen M."/>
            <person name="Mejri S."/>
            <person name="Dirks R."/>
            <person name="Jansen H."/>
            <person name="Henkel C."/>
            <person name="Chen W.J."/>
            <person name="Zahm M."/>
            <person name="Cabau C."/>
            <person name="Klopp C."/>
            <person name="Thompson A.W."/>
            <person name="Robinson-Rechavi M."/>
            <person name="Braasch I."/>
            <person name="Lecointre G."/>
            <person name="Bobe J."/>
            <person name="Postlethwait J.H."/>
            <person name="Berthelot C."/>
            <person name="Roest Crollius H."/>
            <person name="Guiguen Y."/>
        </authorList>
    </citation>
    <scope>NUCLEOTIDE SEQUENCE</scope>
    <source>
        <strain evidence="2">NC1722</strain>
    </source>
</reference>
<keyword evidence="3" id="KW-1185">Reference proteome</keyword>
<dbReference type="AlphaFoldDB" id="A0AAD7R6I2"/>
<accession>A0AAD7R6I2</accession>
<feature type="region of interest" description="Disordered" evidence="1">
    <location>
        <begin position="24"/>
        <end position="88"/>
    </location>
</feature>
<dbReference type="EMBL" id="JAINUG010000539">
    <property type="protein sequence ID" value="KAJ8366829.1"/>
    <property type="molecule type" value="Genomic_DNA"/>
</dbReference>
<proteinExistence type="predicted"/>
<sequence length="88" mass="9289">MEAVKLEPWQPDLYGGAEQIASAGRVAGAGRPGSGRYAGLLMSRAEAEPWRPGPPGHLEEEEEDGPDDGRPQNPGGVRNNPPHAGLRP</sequence>
<dbReference type="Proteomes" id="UP001221898">
    <property type="component" value="Unassembled WGS sequence"/>
</dbReference>
<evidence type="ECO:0000256" key="1">
    <source>
        <dbReference type="SAM" id="MobiDB-lite"/>
    </source>
</evidence>
<comment type="caution">
    <text evidence="2">The sequence shown here is derived from an EMBL/GenBank/DDBJ whole genome shotgun (WGS) entry which is preliminary data.</text>
</comment>
<evidence type="ECO:0000313" key="3">
    <source>
        <dbReference type="Proteomes" id="UP001221898"/>
    </source>
</evidence>
<organism evidence="2 3">
    <name type="scientific">Aldrovandia affinis</name>
    <dbReference type="NCBI Taxonomy" id="143900"/>
    <lineage>
        <taxon>Eukaryota</taxon>
        <taxon>Metazoa</taxon>
        <taxon>Chordata</taxon>
        <taxon>Craniata</taxon>
        <taxon>Vertebrata</taxon>
        <taxon>Euteleostomi</taxon>
        <taxon>Actinopterygii</taxon>
        <taxon>Neopterygii</taxon>
        <taxon>Teleostei</taxon>
        <taxon>Notacanthiformes</taxon>
        <taxon>Halosauridae</taxon>
        <taxon>Aldrovandia</taxon>
    </lineage>
</organism>
<evidence type="ECO:0000313" key="2">
    <source>
        <dbReference type="EMBL" id="KAJ8366829.1"/>
    </source>
</evidence>